<dbReference type="InterPro" id="IPR000515">
    <property type="entry name" value="MetI-like"/>
</dbReference>
<feature type="transmembrane region" description="Helical" evidence="7">
    <location>
        <begin position="177"/>
        <end position="201"/>
    </location>
</feature>
<keyword evidence="2 7" id="KW-0813">Transport</keyword>
<evidence type="ECO:0000256" key="7">
    <source>
        <dbReference type="RuleBase" id="RU363032"/>
    </source>
</evidence>
<dbReference type="InterPro" id="IPR050366">
    <property type="entry name" value="BP-dependent_transpt_permease"/>
</dbReference>
<proteinExistence type="inferred from homology"/>
<dbReference type="EMBL" id="CP001738">
    <property type="protein sequence ID" value="ACZ00236.1"/>
    <property type="molecule type" value="Genomic_DNA"/>
</dbReference>
<organism evidence="9 10">
    <name type="scientific">Thermomonospora curvata (strain ATCC 19995 / DSM 43183 / JCM 3096 / KCTC 9072 / NBRC 15933 / NCIMB 10081 / Henssen B9)</name>
    <dbReference type="NCBI Taxonomy" id="471852"/>
    <lineage>
        <taxon>Bacteria</taxon>
        <taxon>Bacillati</taxon>
        <taxon>Actinomycetota</taxon>
        <taxon>Actinomycetes</taxon>
        <taxon>Streptosporangiales</taxon>
        <taxon>Thermomonosporaceae</taxon>
        <taxon>Thermomonospora</taxon>
    </lineage>
</organism>
<gene>
    <name evidence="9" type="ordered locus">Tcur_4714</name>
</gene>
<reference evidence="9 10" key="1">
    <citation type="journal article" date="2011" name="Stand. Genomic Sci.">
        <title>Complete genome sequence of Thermomonospora curvata type strain (B9).</title>
        <authorList>
            <person name="Chertkov O."/>
            <person name="Sikorski J."/>
            <person name="Nolan M."/>
            <person name="Lapidus A."/>
            <person name="Lucas S."/>
            <person name="Del Rio T.G."/>
            <person name="Tice H."/>
            <person name="Cheng J.F."/>
            <person name="Goodwin L."/>
            <person name="Pitluck S."/>
            <person name="Liolios K."/>
            <person name="Ivanova N."/>
            <person name="Mavromatis K."/>
            <person name="Mikhailova N."/>
            <person name="Ovchinnikova G."/>
            <person name="Pati A."/>
            <person name="Chen A."/>
            <person name="Palaniappan K."/>
            <person name="Djao O.D."/>
            <person name="Land M."/>
            <person name="Hauser L."/>
            <person name="Chang Y.J."/>
            <person name="Jeffries C.D."/>
            <person name="Brettin T."/>
            <person name="Han C."/>
            <person name="Detter J.C."/>
            <person name="Rohde M."/>
            <person name="Goker M."/>
            <person name="Woyke T."/>
            <person name="Bristow J."/>
            <person name="Eisen J.A."/>
            <person name="Markowitz V."/>
            <person name="Hugenholtz P."/>
            <person name="Klenk H.P."/>
            <person name="Kyrpides N.C."/>
        </authorList>
    </citation>
    <scope>NUCLEOTIDE SEQUENCE [LARGE SCALE GENOMIC DNA]</scope>
    <source>
        <strain evidence="10">ATCC 19995 / DSM 43183 / JCM 3096 / KCTC 9072 / NBRC 15933 / NCIMB 10081 / Henssen B9</strain>
    </source>
</reference>
<feature type="transmembrane region" description="Helical" evidence="7">
    <location>
        <begin position="207"/>
        <end position="224"/>
    </location>
</feature>
<feature type="transmembrane region" description="Helical" evidence="7">
    <location>
        <begin position="146"/>
        <end position="170"/>
    </location>
</feature>
<evidence type="ECO:0000313" key="9">
    <source>
        <dbReference type="EMBL" id="ACZ00236.1"/>
    </source>
</evidence>
<dbReference type="Gene3D" id="1.10.3720.10">
    <property type="entry name" value="MetI-like"/>
    <property type="match status" value="1"/>
</dbReference>
<dbReference type="Proteomes" id="UP000001918">
    <property type="component" value="Chromosome"/>
</dbReference>
<name>D1A6D7_THECD</name>
<keyword evidence="10" id="KW-1185">Reference proteome</keyword>
<dbReference type="PANTHER" id="PTHR43386:SF25">
    <property type="entry name" value="PEPTIDE ABC TRANSPORTER PERMEASE PROTEIN"/>
    <property type="match status" value="1"/>
</dbReference>
<keyword evidence="3" id="KW-1003">Cell membrane</keyword>
<evidence type="ECO:0000256" key="6">
    <source>
        <dbReference type="ARBA" id="ARBA00023136"/>
    </source>
</evidence>
<feature type="domain" description="ABC transmembrane type-1" evidence="8">
    <location>
        <begin position="142"/>
        <end position="333"/>
    </location>
</feature>
<keyword evidence="6 7" id="KW-0472">Membrane</keyword>
<dbReference type="KEGG" id="tcu:Tcur_4714"/>
<protein>
    <submittedName>
        <fullName evidence="9">Binding-protein-dependent transport systems inner membrane component</fullName>
    </submittedName>
</protein>
<sequence>MSEITVAQQTAPAAGRRISRPGLALSVLGLAVAGGSLGAPLIGWVRFGGFVAGLVVLYLGLAALGRGLFGPSFDLAFWACLGWLVVLVGAAVLAPLLPLAEHQDVAKTLSAPAMAPPDPLSAHPLGTNNFGLDMLGRVLYGARSSLVVSVGAVALAMAAGGAIGIVAGYFGRLADAVVGIATNSLLAVPPLILLIALGTVLDPSLRNIAIALSLLALPGMIRMARAAALTFAQREFVLAAESLGASRWRIMTRELLPNVVLPLASYGMVMVSVLIVAEASLSFLGLGVQQPNPSWGNMIAEGQENDVFVQHPHIVLVPGLTLFITVFAFNLIGEKARRRWDPRQGKL</sequence>
<comment type="similarity">
    <text evidence="7">Belongs to the binding-protein-dependent transport system permease family.</text>
</comment>
<feature type="transmembrane region" description="Helical" evidence="7">
    <location>
        <begin position="76"/>
        <end position="97"/>
    </location>
</feature>
<dbReference type="PROSITE" id="PS50928">
    <property type="entry name" value="ABC_TM1"/>
    <property type="match status" value="1"/>
</dbReference>
<evidence type="ECO:0000256" key="2">
    <source>
        <dbReference type="ARBA" id="ARBA00022448"/>
    </source>
</evidence>
<evidence type="ECO:0000256" key="3">
    <source>
        <dbReference type="ARBA" id="ARBA00022475"/>
    </source>
</evidence>
<dbReference type="PANTHER" id="PTHR43386">
    <property type="entry name" value="OLIGOPEPTIDE TRANSPORT SYSTEM PERMEASE PROTEIN APPC"/>
    <property type="match status" value="1"/>
</dbReference>
<dbReference type="RefSeq" id="WP_012855017.1">
    <property type="nucleotide sequence ID" value="NC_013510.1"/>
</dbReference>
<dbReference type="GO" id="GO:0055085">
    <property type="term" value="P:transmembrane transport"/>
    <property type="evidence" value="ECO:0007669"/>
    <property type="project" value="InterPro"/>
</dbReference>
<dbReference type="Pfam" id="PF00528">
    <property type="entry name" value="BPD_transp_1"/>
    <property type="match status" value="1"/>
</dbReference>
<dbReference type="AlphaFoldDB" id="D1A6D7"/>
<dbReference type="CDD" id="cd06261">
    <property type="entry name" value="TM_PBP2"/>
    <property type="match status" value="1"/>
</dbReference>
<dbReference type="InterPro" id="IPR035906">
    <property type="entry name" value="MetI-like_sf"/>
</dbReference>
<dbReference type="HOGENOM" id="CLU_028518_5_1_11"/>
<dbReference type="SUPFAM" id="SSF161098">
    <property type="entry name" value="MetI-like"/>
    <property type="match status" value="1"/>
</dbReference>
<evidence type="ECO:0000256" key="1">
    <source>
        <dbReference type="ARBA" id="ARBA00004651"/>
    </source>
</evidence>
<dbReference type="OrthoDB" id="6637947at2"/>
<comment type="subcellular location">
    <subcellularLocation>
        <location evidence="1 7">Cell membrane</location>
        <topology evidence="1 7">Multi-pass membrane protein</topology>
    </subcellularLocation>
</comment>
<keyword evidence="5 7" id="KW-1133">Transmembrane helix</keyword>
<feature type="transmembrane region" description="Helical" evidence="7">
    <location>
        <begin position="255"/>
        <end position="277"/>
    </location>
</feature>
<evidence type="ECO:0000256" key="4">
    <source>
        <dbReference type="ARBA" id="ARBA00022692"/>
    </source>
</evidence>
<evidence type="ECO:0000256" key="5">
    <source>
        <dbReference type="ARBA" id="ARBA00022989"/>
    </source>
</evidence>
<dbReference type="STRING" id="471852.Tcur_4714"/>
<evidence type="ECO:0000259" key="8">
    <source>
        <dbReference type="PROSITE" id="PS50928"/>
    </source>
</evidence>
<dbReference type="GO" id="GO:0005886">
    <property type="term" value="C:plasma membrane"/>
    <property type="evidence" value="ECO:0007669"/>
    <property type="project" value="UniProtKB-SubCell"/>
</dbReference>
<keyword evidence="4 7" id="KW-0812">Transmembrane</keyword>
<accession>D1A6D7</accession>
<evidence type="ECO:0000313" key="10">
    <source>
        <dbReference type="Proteomes" id="UP000001918"/>
    </source>
</evidence>
<feature type="transmembrane region" description="Helical" evidence="7">
    <location>
        <begin position="50"/>
        <end position="69"/>
    </location>
</feature>
<dbReference type="eggNOG" id="COG1173">
    <property type="taxonomic scope" value="Bacteria"/>
</dbReference>
<feature type="transmembrane region" description="Helical" evidence="7">
    <location>
        <begin position="314"/>
        <end position="333"/>
    </location>
</feature>
<feature type="transmembrane region" description="Helical" evidence="7">
    <location>
        <begin position="23"/>
        <end position="44"/>
    </location>
</feature>